<dbReference type="Proteomes" id="UP000828048">
    <property type="component" value="Chromosome 4"/>
</dbReference>
<proteinExistence type="predicted"/>
<protein>
    <submittedName>
        <fullName evidence="1">Uncharacterized protein</fullName>
    </submittedName>
</protein>
<dbReference type="EMBL" id="CM037154">
    <property type="protein sequence ID" value="KAH7860861.1"/>
    <property type="molecule type" value="Genomic_DNA"/>
</dbReference>
<organism evidence="1 2">
    <name type="scientific">Vaccinium darrowii</name>
    <dbReference type="NCBI Taxonomy" id="229202"/>
    <lineage>
        <taxon>Eukaryota</taxon>
        <taxon>Viridiplantae</taxon>
        <taxon>Streptophyta</taxon>
        <taxon>Embryophyta</taxon>
        <taxon>Tracheophyta</taxon>
        <taxon>Spermatophyta</taxon>
        <taxon>Magnoliopsida</taxon>
        <taxon>eudicotyledons</taxon>
        <taxon>Gunneridae</taxon>
        <taxon>Pentapetalae</taxon>
        <taxon>asterids</taxon>
        <taxon>Ericales</taxon>
        <taxon>Ericaceae</taxon>
        <taxon>Vaccinioideae</taxon>
        <taxon>Vaccinieae</taxon>
        <taxon>Vaccinium</taxon>
    </lineage>
</organism>
<accession>A0ACB7Z4U3</accession>
<name>A0ACB7Z4U3_9ERIC</name>
<gene>
    <name evidence="1" type="ORF">Vadar_018866</name>
</gene>
<reference evidence="1 2" key="1">
    <citation type="journal article" date="2021" name="Hortic Res">
        <title>High-quality reference genome and annotation aids understanding of berry development for evergreen blueberry (Vaccinium darrowii).</title>
        <authorList>
            <person name="Yu J."/>
            <person name="Hulse-Kemp A.M."/>
            <person name="Babiker E."/>
            <person name="Staton M."/>
        </authorList>
    </citation>
    <scope>NUCLEOTIDE SEQUENCE [LARGE SCALE GENOMIC DNA]</scope>
    <source>
        <strain evidence="2">cv. NJ 8807/NJ 8810</strain>
        <tissue evidence="1">Young leaf</tissue>
    </source>
</reference>
<evidence type="ECO:0000313" key="1">
    <source>
        <dbReference type="EMBL" id="KAH7860861.1"/>
    </source>
</evidence>
<evidence type="ECO:0000313" key="2">
    <source>
        <dbReference type="Proteomes" id="UP000828048"/>
    </source>
</evidence>
<keyword evidence="2" id="KW-1185">Reference proteome</keyword>
<comment type="caution">
    <text evidence="1">The sequence shown here is derived from an EMBL/GenBank/DDBJ whole genome shotgun (WGS) entry which is preliminary data.</text>
</comment>
<sequence>MVSTLDMRPHKHASPIHSLLNVRYLPVTTITMNAKESNRRKQELWRGSTTSFVDSLRHCNILLKPKPWPVPLGYCVEDIRPNGGIEKFRSAAYSNCVRMPS</sequence>